<reference evidence="9" key="2">
    <citation type="journal article" date="2021" name="PeerJ">
        <title>Extensive microbial diversity within the chicken gut microbiome revealed by metagenomics and culture.</title>
        <authorList>
            <person name="Gilroy R."/>
            <person name="Ravi A."/>
            <person name="Getino M."/>
            <person name="Pursley I."/>
            <person name="Horton D.L."/>
            <person name="Alikhan N.F."/>
            <person name="Baker D."/>
            <person name="Gharbi K."/>
            <person name="Hall N."/>
            <person name="Watson M."/>
            <person name="Adriaenssens E.M."/>
            <person name="Foster-Nyarko E."/>
            <person name="Jarju S."/>
            <person name="Secka A."/>
            <person name="Antonio M."/>
            <person name="Oren A."/>
            <person name="Chaudhuri R.R."/>
            <person name="La Ragione R."/>
            <person name="Hildebrand F."/>
            <person name="Pallen M.J."/>
        </authorList>
    </citation>
    <scope>NUCLEOTIDE SEQUENCE</scope>
    <source>
        <strain evidence="9">ChiHcec3-11533</strain>
    </source>
</reference>
<keyword evidence="6" id="KW-0238">DNA-binding</keyword>
<dbReference type="InterPro" id="IPR003738">
    <property type="entry name" value="SRAP"/>
</dbReference>
<keyword evidence="7" id="KW-0456">Lyase</keyword>
<keyword evidence="2 8" id="KW-0645">Protease</keyword>
<dbReference type="PANTHER" id="PTHR13604:SF0">
    <property type="entry name" value="ABASIC SITE PROCESSING PROTEIN HMCES"/>
    <property type="match status" value="1"/>
</dbReference>
<reference evidence="9" key="1">
    <citation type="submission" date="2020-10" db="EMBL/GenBank/DDBJ databases">
        <authorList>
            <person name="Gilroy R."/>
        </authorList>
    </citation>
    <scope>NUCLEOTIDE SEQUENCE</scope>
    <source>
        <strain evidence="9">ChiHcec3-11533</strain>
    </source>
</reference>
<dbReference type="Gene3D" id="3.90.1680.10">
    <property type="entry name" value="SOS response associated peptidase-like"/>
    <property type="match status" value="1"/>
</dbReference>
<accession>A0A9D1LBP3</accession>
<dbReference type="GO" id="GO:0008233">
    <property type="term" value="F:peptidase activity"/>
    <property type="evidence" value="ECO:0007669"/>
    <property type="project" value="UniProtKB-KW"/>
</dbReference>
<dbReference type="GO" id="GO:0016829">
    <property type="term" value="F:lyase activity"/>
    <property type="evidence" value="ECO:0007669"/>
    <property type="project" value="UniProtKB-KW"/>
</dbReference>
<evidence type="ECO:0000256" key="7">
    <source>
        <dbReference type="ARBA" id="ARBA00023239"/>
    </source>
</evidence>
<dbReference type="GO" id="GO:0006508">
    <property type="term" value="P:proteolysis"/>
    <property type="evidence" value="ECO:0007669"/>
    <property type="project" value="UniProtKB-KW"/>
</dbReference>
<dbReference type="InterPro" id="IPR036590">
    <property type="entry name" value="SRAP-like"/>
</dbReference>
<keyword evidence="4 8" id="KW-0378">Hydrolase</keyword>
<dbReference type="Pfam" id="PF02586">
    <property type="entry name" value="SRAP"/>
    <property type="match status" value="1"/>
</dbReference>
<comment type="caution">
    <text evidence="9">The sequence shown here is derived from an EMBL/GenBank/DDBJ whole genome shotgun (WGS) entry which is preliminary data.</text>
</comment>
<dbReference type="Proteomes" id="UP000824072">
    <property type="component" value="Unassembled WGS sequence"/>
</dbReference>
<evidence type="ECO:0000313" key="9">
    <source>
        <dbReference type="EMBL" id="HIU33849.1"/>
    </source>
</evidence>
<comment type="similarity">
    <text evidence="1 8">Belongs to the SOS response-associated peptidase family.</text>
</comment>
<evidence type="ECO:0000256" key="1">
    <source>
        <dbReference type="ARBA" id="ARBA00008136"/>
    </source>
</evidence>
<dbReference type="AlphaFoldDB" id="A0A9D1LBP3"/>
<evidence type="ECO:0000256" key="2">
    <source>
        <dbReference type="ARBA" id="ARBA00022670"/>
    </source>
</evidence>
<gene>
    <name evidence="9" type="ORF">IAB02_04740</name>
</gene>
<evidence type="ECO:0000256" key="5">
    <source>
        <dbReference type="ARBA" id="ARBA00023124"/>
    </source>
</evidence>
<sequence length="199" mass="22353">MCGRYCIDWEDHPEELLRIVAALDGKMSPEDRAKVKTSGEIFPTDIVPVLAGKQVVPMQWGFSLDGSRRVINARAETVGQKSLFRGALNAARCLIPASGYYEWRKHTDGHASGTGQKYLLRDREPTLYMAALYRREPGNPFPTFVILTRSAASSVAFLHDRMPVLFRKEARREWLLGTDPEALLRKAQAVDPALQSRPV</sequence>
<dbReference type="EMBL" id="DVMU01000104">
    <property type="protein sequence ID" value="HIU33849.1"/>
    <property type="molecule type" value="Genomic_DNA"/>
</dbReference>
<proteinExistence type="inferred from homology"/>
<dbReference type="GO" id="GO:0106300">
    <property type="term" value="P:protein-DNA covalent cross-linking repair"/>
    <property type="evidence" value="ECO:0007669"/>
    <property type="project" value="InterPro"/>
</dbReference>
<evidence type="ECO:0000256" key="4">
    <source>
        <dbReference type="ARBA" id="ARBA00022801"/>
    </source>
</evidence>
<dbReference type="EC" id="3.4.-.-" evidence="8"/>
<organism evidence="9 10">
    <name type="scientific">Candidatus Pullichristensenella excrementigallinarum</name>
    <dbReference type="NCBI Taxonomy" id="2840907"/>
    <lineage>
        <taxon>Bacteria</taxon>
        <taxon>Bacillati</taxon>
        <taxon>Bacillota</taxon>
        <taxon>Clostridia</taxon>
        <taxon>Candidatus Pullichristensenella</taxon>
    </lineage>
</organism>
<dbReference type="GO" id="GO:0003697">
    <property type="term" value="F:single-stranded DNA binding"/>
    <property type="evidence" value="ECO:0007669"/>
    <property type="project" value="InterPro"/>
</dbReference>
<name>A0A9D1LBP3_9FIRM</name>
<evidence type="ECO:0000313" key="10">
    <source>
        <dbReference type="Proteomes" id="UP000824072"/>
    </source>
</evidence>
<protein>
    <recommendedName>
        <fullName evidence="8">Abasic site processing protein</fullName>
        <ecNumber evidence="8">3.4.-.-</ecNumber>
    </recommendedName>
</protein>
<evidence type="ECO:0000256" key="8">
    <source>
        <dbReference type="RuleBase" id="RU364100"/>
    </source>
</evidence>
<evidence type="ECO:0000256" key="6">
    <source>
        <dbReference type="ARBA" id="ARBA00023125"/>
    </source>
</evidence>
<dbReference type="SUPFAM" id="SSF143081">
    <property type="entry name" value="BB1717-like"/>
    <property type="match status" value="1"/>
</dbReference>
<keyword evidence="3" id="KW-0227">DNA damage</keyword>
<evidence type="ECO:0000256" key="3">
    <source>
        <dbReference type="ARBA" id="ARBA00022763"/>
    </source>
</evidence>
<keyword evidence="5" id="KW-0190">Covalent protein-DNA linkage</keyword>
<dbReference type="PANTHER" id="PTHR13604">
    <property type="entry name" value="DC12-RELATED"/>
    <property type="match status" value="1"/>
</dbReference>